<dbReference type="InterPro" id="IPR002347">
    <property type="entry name" value="SDR_fam"/>
</dbReference>
<dbReference type="AlphaFoldDB" id="W2S1G6"/>
<dbReference type="Gene3D" id="3.40.50.720">
    <property type="entry name" value="NAD(P)-binding Rossmann-like Domain"/>
    <property type="match status" value="1"/>
</dbReference>
<dbReference type="PRINTS" id="PR00081">
    <property type="entry name" value="GDHRDH"/>
</dbReference>
<dbReference type="InParanoid" id="W2S1G6"/>
<dbReference type="VEuPathDB" id="FungiDB:HMPREF1541_01723"/>
<dbReference type="PANTHER" id="PTHR43180">
    <property type="entry name" value="3-OXOACYL-(ACYL-CARRIER-PROTEIN) REDUCTASE (AFU_ORTHOLOGUE AFUA_6G11210)"/>
    <property type="match status" value="1"/>
</dbReference>
<keyword evidence="3" id="KW-0560">Oxidoreductase</keyword>
<sequence>MKCAIISGGCSGIGLHLARHLLSFPDWRVVVADINPTAWAALNPPLDPNRTIFIETNVASWESHAALLKQAYAWSNEQIDFYAANAGIGDRDSFFLPWNLDAEPTKPDLSCVDVCETANFYALKLFIHYARKTSQRLGLNAKATFNPKLVFTASCVAQYAFPIAPQYAAAKHAVLGFTRAVAADAYQIDNVAVNCIMPAVIDTGILPGGLNWPKEYITPFSTLNRAYEELVDDHGKVQQDGKSDGKDGVVKVGQSVEVALDKLYYRKHVEPPDESQRFMVQDSISPTGLWAQAMRKMLEALVEASKQQTNGQTAEGQPVS</sequence>
<dbReference type="OrthoDB" id="5371740at2759"/>
<keyword evidence="2" id="KW-0521">NADP</keyword>
<reference evidence="4 5" key="1">
    <citation type="submission" date="2013-03" db="EMBL/GenBank/DDBJ databases">
        <title>The Genome Sequence of Phialophora europaea CBS 101466.</title>
        <authorList>
            <consortium name="The Broad Institute Genomics Platform"/>
            <person name="Cuomo C."/>
            <person name="de Hoog S."/>
            <person name="Gorbushina A."/>
            <person name="Walker B."/>
            <person name="Young S.K."/>
            <person name="Zeng Q."/>
            <person name="Gargeya S."/>
            <person name="Fitzgerald M."/>
            <person name="Haas B."/>
            <person name="Abouelleil A."/>
            <person name="Allen A.W."/>
            <person name="Alvarado L."/>
            <person name="Arachchi H.M."/>
            <person name="Berlin A.M."/>
            <person name="Chapman S.B."/>
            <person name="Gainer-Dewar J."/>
            <person name="Goldberg J."/>
            <person name="Griggs A."/>
            <person name="Gujja S."/>
            <person name="Hansen M."/>
            <person name="Howarth C."/>
            <person name="Imamovic A."/>
            <person name="Ireland A."/>
            <person name="Larimer J."/>
            <person name="McCowan C."/>
            <person name="Murphy C."/>
            <person name="Pearson M."/>
            <person name="Poon T.W."/>
            <person name="Priest M."/>
            <person name="Roberts A."/>
            <person name="Saif S."/>
            <person name="Shea T."/>
            <person name="Sisk P."/>
            <person name="Sykes S."/>
            <person name="Wortman J."/>
            <person name="Nusbaum C."/>
            <person name="Birren B."/>
        </authorList>
    </citation>
    <scope>NUCLEOTIDE SEQUENCE [LARGE SCALE GENOMIC DNA]</scope>
    <source>
        <strain evidence="4 5">CBS 101466</strain>
    </source>
</reference>
<dbReference type="SUPFAM" id="SSF51735">
    <property type="entry name" value="NAD(P)-binding Rossmann-fold domains"/>
    <property type="match status" value="1"/>
</dbReference>
<dbReference type="eggNOG" id="KOG4169">
    <property type="taxonomic scope" value="Eukaryota"/>
</dbReference>
<dbReference type="GO" id="GO:0016491">
    <property type="term" value="F:oxidoreductase activity"/>
    <property type="evidence" value="ECO:0007669"/>
    <property type="project" value="UniProtKB-KW"/>
</dbReference>
<dbReference type="Proteomes" id="UP000030752">
    <property type="component" value="Unassembled WGS sequence"/>
</dbReference>
<evidence type="ECO:0000256" key="2">
    <source>
        <dbReference type="ARBA" id="ARBA00022857"/>
    </source>
</evidence>
<dbReference type="HOGENOM" id="CLU_010194_13_0_1"/>
<dbReference type="InterPro" id="IPR020904">
    <property type="entry name" value="Sc_DH/Rdtase_CS"/>
</dbReference>
<evidence type="ECO:0000256" key="3">
    <source>
        <dbReference type="ARBA" id="ARBA00023002"/>
    </source>
</evidence>
<protein>
    <submittedName>
        <fullName evidence="4">Uncharacterized protein</fullName>
    </submittedName>
</protein>
<organism evidence="4 5">
    <name type="scientific">Cyphellophora europaea (strain CBS 101466)</name>
    <name type="common">Phialophora europaea</name>
    <dbReference type="NCBI Taxonomy" id="1220924"/>
    <lineage>
        <taxon>Eukaryota</taxon>
        <taxon>Fungi</taxon>
        <taxon>Dikarya</taxon>
        <taxon>Ascomycota</taxon>
        <taxon>Pezizomycotina</taxon>
        <taxon>Eurotiomycetes</taxon>
        <taxon>Chaetothyriomycetidae</taxon>
        <taxon>Chaetothyriales</taxon>
        <taxon>Cyphellophoraceae</taxon>
        <taxon>Cyphellophora</taxon>
    </lineage>
</organism>
<accession>W2S1G6</accession>
<dbReference type="InterPro" id="IPR036291">
    <property type="entry name" value="NAD(P)-bd_dom_sf"/>
</dbReference>
<dbReference type="Pfam" id="PF00106">
    <property type="entry name" value="adh_short"/>
    <property type="match status" value="1"/>
</dbReference>
<proteinExistence type="inferred from homology"/>
<dbReference type="GeneID" id="19969062"/>
<dbReference type="PANTHER" id="PTHR43180:SF33">
    <property type="entry name" value="15-HYDROXYPROSTAGLANDIN DEHYDROGENASE [NAD(+)]-LIKE"/>
    <property type="match status" value="1"/>
</dbReference>
<dbReference type="STRING" id="1220924.W2S1G6"/>
<dbReference type="RefSeq" id="XP_008714302.1">
    <property type="nucleotide sequence ID" value="XM_008716080.1"/>
</dbReference>
<gene>
    <name evidence="4" type="ORF">HMPREF1541_01723</name>
</gene>
<keyword evidence="5" id="KW-1185">Reference proteome</keyword>
<dbReference type="PROSITE" id="PS00061">
    <property type="entry name" value="ADH_SHORT"/>
    <property type="match status" value="1"/>
</dbReference>
<name>W2S1G6_CYPE1</name>
<dbReference type="EMBL" id="KB822718">
    <property type="protein sequence ID" value="ETN42566.1"/>
    <property type="molecule type" value="Genomic_DNA"/>
</dbReference>
<evidence type="ECO:0000313" key="5">
    <source>
        <dbReference type="Proteomes" id="UP000030752"/>
    </source>
</evidence>
<evidence type="ECO:0000256" key="1">
    <source>
        <dbReference type="ARBA" id="ARBA00006484"/>
    </source>
</evidence>
<comment type="similarity">
    <text evidence="1">Belongs to the short-chain dehydrogenases/reductases (SDR) family.</text>
</comment>
<evidence type="ECO:0000313" key="4">
    <source>
        <dbReference type="EMBL" id="ETN42566.1"/>
    </source>
</evidence>